<gene>
    <name evidence="14" type="ORF">BC008_29820</name>
</gene>
<keyword evidence="15" id="KW-1185">Reference proteome</keyword>
<evidence type="ECO:0000259" key="12">
    <source>
        <dbReference type="PROSITE" id="PS50109"/>
    </source>
</evidence>
<dbReference type="InterPro" id="IPR005467">
    <property type="entry name" value="His_kinase_dom"/>
</dbReference>
<evidence type="ECO:0000259" key="13">
    <source>
        <dbReference type="PROSITE" id="PS50885"/>
    </source>
</evidence>
<dbReference type="EMBL" id="LMTZ01000088">
    <property type="protein sequence ID" value="KST67394.1"/>
    <property type="molecule type" value="Genomic_DNA"/>
</dbReference>
<keyword evidence="5" id="KW-0808">Transferase</keyword>
<keyword evidence="11" id="KW-0812">Transmembrane</keyword>
<keyword evidence="11" id="KW-1133">Transmembrane helix</keyword>
<evidence type="ECO:0000256" key="4">
    <source>
        <dbReference type="ARBA" id="ARBA00022553"/>
    </source>
</evidence>
<dbReference type="InterPro" id="IPR004358">
    <property type="entry name" value="Sig_transdc_His_kin-like_C"/>
</dbReference>
<evidence type="ECO:0000313" key="15">
    <source>
        <dbReference type="Proteomes" id="UP000053372"/>
    </source>
</evidence>
<dbReference type="InterPro" id="IPR036890">
    <property type="entry name" value="HATPase_C_sf"/>
</dbReference>
<dbReference type="RefSeq" id="WP_027845701.1">
    <property type="nucleotide sequence ID" value="NZ_LMTZ01000088.1"/>
</dbReference>
<evidence type="ECO:0000256" key="7">
    <source>
        <dbReference type="ARBA" id="ARBA00023012"/>
    </source>
</evidence>
<dbReference type="SUPFAM" id="SSF55874">
    <property type="entry name" value="ATPase domain of HSP90 chaperone/DNA topoisomerase II/histidine kinase"/>
    <property type="match status" value="1"/>
</dbReference>
<evidence type="ECO:0000256" key="1">
    <source>
        <dbReference type="ARBA" id="ARBA00000085"/>
    </source>
</evidence>
<dbReference type="GO" id="GO:0000155">
    <property type="term" value="F:phosphorelay sensor kinase activity"/>
    <property type="evidence" value="ECO:0007669"/>
    <property type="project" value="InterPro"/>
</dbReference>
<comment type="function">
    <text evidence="9">Photoreceptor which exists in two forms that are reversibly interconvertible by light: the R form that absorbs maximally in the red region of the spectrum and the FR form that absorbs maximally in the far-red region.</text>
</comment>
<dbReference type="InterPro" id="IPR036097">
    <property type="entry name" value="HisK_dim/P_sf"/>
</dbReference>
<dbReference type="Pfam" id="PF02518">
    <property type="entry name" value="HATPase_c"/>
    <property type="match status" value="1"/>
</dbReference>
<dbReference type="SMART" id="SM00387">
    <property type="entry name" value="HATPase_c"/>
    <property type="match status" value="1"/>
</dbReference>
<keyword evidence="7" id="KW-0902">Two-component regulatory system</keyword>
<dbReference type="OrthoDB" id="9763461at2"/>
<dbReference type="Gene3D" id="1.10.287.130">
    <property type="match status" value="1"/>
</dbReference>
<protein>
    <recommendedName>
        <fullName evidence="3">histidine kinase</fullName>
        <ecNumber evidence="3">2.7.13.3</ecNumber>
    </recommendedName>
</protein>
<evidence type="ECO:0000256" key="10">
    <source>
        <dbReference type="SAM" id="Coils"/>
    </source>
</evidence>
<dbReference type="PANTHER" id="PTHR43711:SF1">
    <property type="entry name" value="HISTIDINE KINASE 1"/>
    <property type="match status" value="1"/>
</dbReference>
<feature type="coiled-coil region" evidence="10">
    <location>
        <begin position="291"/>
        <end position="318"/>
    </location>
</feature>
<evidence type="ECO:0000256" key="8">
    <source>
        <dbReference type="ARBA" id="ARBA00023136"/>
    </source>
</evidence>
<dbReference type="Pfam" id="PF00512">
    <property type="entry name" value="HisKA"/>
    <property type="match status" value="1"/>
</dbReference>
<accession>A0A0V7ZSN4</accession>
<name>A0A0V7ZSN4_9CYAN</name>
<organism evidence="14 15">
    <name type="scientific">Mastigocoleus testarum BC008</name>
    <dbReference type="NCBI Taxonomy" id="371196"/>
    <lineage>
        <taxon>Bacteria</taxon>
        <taxon>Bacillati</taxon>
        <taxon>Cyanobacteriota</taxon>
        <taxon>Cyanophyceae</taxon>
        <taxon>Nostocales</taxon>
        <taxon>Hapalosiphonaceae</taxon>
        <taxon>Mastigocoleus</taxon>
    </lineage>
</organism>
<dbReference type="InterPro" id="IPR050736">
    <property type="entry name" value="Sensor_HK_Regulatory"/>
</dbReference>
<dbReference type="GO" id="GO:0016020">
    <property type="term" value="C:membrane"/>
    <property type="evidence" value="ECO:0007669"/>
    <property type="project" value="UniProtKB-SubCell"/>
</dbReference>
<keyword evidence="4" id="KW-0597">Phosphoprotein</keyword>
<dbReference type="PANTHER" id="PTHR43711">
    <property type="entry name" value="TWO-COMPONENT HISTIDINE KINASE"/>
    <property type="match status" value="1"/>
</dbReference>
<dbReference type="SMART" id="SM00388">
    <property type="entry name" value="HisKA"/>
    <property type="match status" value="1"/>
</dbReference>
<dbReference type="CDD" id="cd00082">
    <property type="entry name" value="HisKA"/>
    <property type="match status" value="1"/>
</dbReference>
<dbReference type="AlphaFoldDB" id="A0A0V7ZSN4"/>
<dbReference type="PRINTS" id="PR00344">
    <property type="entry name" value="BCTRLSENSOR"/>
</dbReference>
<keyword evidence="8 11" id="KW-0472">Membrane</keyword>
<evidence type="ECO:0000256" key="6">
    <source>
        <dbReference type="ARBA" id="ARBA00022777"/>
    </source>
</evidence>
<reference evidence="14 15" key="1">
    <citation type="journal article" date="2015" name="Genome Announc.">
        <title>Draft Genome of the Euendolithic (true boring) Cyanobacterium Mastigocoleus testarum strain BC008.</title>
        <authorList>
            <person name="Guida B.S."/>
            <person name="Garcia-Pichel F."/>
        </authorList>
    </citation>
    <scope>NUCLEOTIDE SEQUENCE [LARGE SCALE GENOMIC DNA]</scope>
    <source>
        <strain evidence="14 15">BC008</strain>
    </source>
</reference>
<comment type="catalytic activity">
    <reaction evidence="1">
        <text>ATP + protein L-histidine = ADP + protein N-phospho-L-histidine.</text>
        <dbReference type="EC" id="2.7.13.3"/>
    </reaction>
</comment>
<proteinExistence type="predicted"/>
<dbReference type="Gene3D" id="3.30.565.10">
    <property type="entry name" value="Histidine kinase-like ATPase, C-terminal domain"/>
    <property type="match status" value="1"/>
</dbReference>
<sequence>MKKFSKLWRTIDSSSLRFRLTAGIAILSTVALGGLAGLTSWRMQQILIQSHKDNVAEINESIPRDMQVYRQMYSQEEALQKAVDKSTISNTLVWVINSDSKVLAQSKSLDKSSSLKQSQLLALKQAPLSPKVRQLSNRYFVWCGTPLKDSRGKSLGNLFIMHDITRDQRMFITLVQNLSVASVLVIIAISTIIAFYIRHSLQPLRQLSHMTEVISVEDLGKGHLYLENAPSEVRELAKTCNMMLSRLSESWEKERQFVSNISHELRTPLAIVHGYLQSVLRRKQNLTETQKEALETAASEAETTIRLLEDLLELARADSGHLHLKIQYYVLNDIVAEVVEMARQHSNRLIKIEGGNNIIEVKTDYNRLKQILLNLIDNAVKYSPANQPITLSIFRQGSEVIIQICDRGYGIPLQHQSRIFERFYRVDEARNRAGGTGLGLSIVKTLVEQMGGNISVRSKQGEGSTFTVSLPV</sequence>
<dbReference type="Proteomes" id="UP000053372">
    <property type="component" value="Unassembled WGS sequence"/>
</dbReference>
<feature type="domain" description="Histidine kinase" evidence="12">
    <location>
        <begin position="260"/>
        <end position="472"/>
    </location>
</feature>
<dbReference type="FunFam" id="1.10.287.130:FF:000001">
    <property type="entry name" value="Two-component sensor histidine kinase"/>
    <property type="match status" value="1"/>
</dbReference>
<dbReference type="InterPro" id="IPR003661">
    <property type="entry name" value="HisK_dim/P_dom"/>
</dbReference>
<dbReference type="Gene3D" id="6.10.340.10">
    <property type="match status" value="1"/>
</dbReference>
<dbReference type="InterPro" id="IPR003594">
    <property type="entry name" value="HATPase_dom"/>
</dbReference>
<feature type="transmembrane region" description="Helical" evidence="11">
    <location>
        <begin position="171"/>
        <end position="197"/>
    </location>
</feature>
<dbReference type="FunFam" id="3.30.565.10:FF:000006">
    <property type="entry name" value="Sensor histidine kinase WalK"/>
    <property type="match status" value="1"/>
</dbReference>
<evidence type="ECO:0000256" key="5">
    <source>
        <dbReference type="ARBA" id="ARBA00022679"/>
    </source>
</evidence>
<dbReference type="InterPro" id="IPR003660">
    <property type="entry name" value="HAMP_dom"/>
</dbReference>
<evidence type="ECO:0000256" key="2">
    <source>
        <dbReference type="ARBA" id="ARBA00004370"/>
    </source>
</evidence>
<evidence type="ECO:0000313" key="14">
    <source>
        <dbReference type="EMBL" id="KST67394.1"/>
    </source>
</evidence>
<comment type="caution">
    <text evidence="14">The sequence shown here is derived from an EMBL/GenBank/DDBJ whole genome shotgun (WGS) entry which is preliminary data.</text>
</comment>
<evidence type="ECO:0000256" key="3">
    <source>
        <dbReference type="ARBA" id="ARBA00012438"/>
    </source>
</evidence>
<keyword evidence="6" id="KW-0418">Kinase</keyword>
<evidence type="ECO:0000256" key="11">
    <source>
        <dbReference type="SAM" id="Phobius"/>
    </source>
</evidence>
<dbReference type="PROSITE" id="PS50109">
    <property type="entry name" value="HIS_KIN"/>
    <property type="match status" value="1"/>
</dbReference>
<evidence type="ECO:0000256" key="9">
    <source>
        <dbReference type="ARBA" id="ARBA00055745"/>
    </source>
</evidence>
<comment type="subcellular location">
    <subcellularLocation>
        <location evidence="2">Membrane</location>
    </subcellularLocation>
</comment>
<dbReference type="SUPFAM" id="SSF47384">
    <property type="entry name" value="Homodimeric domain of signal transducing histidine kinase"/>
    <property type="match status" value="1"/>
</dbReference>
<dbReference type="PROSITE" id="PS50885">
    <property type="entry name" value="HAMP"/>
    <property type="match status" value="1"/>
</dbReference>
<feature type="domain" description="HAMP" evidence="13">
    <location>
        <begin position="198"/>
        <end position="252"/>
    </location>
</feature>
<keyword evidence="10" id="KW-0175">Coiled coil</keyword>
<dbReference type="CDD" id="cd00075">
    <property type="entry name" value="HATPase"/>
    <property type="match status" value="1"/>
</dbReference>
<dbReference type="EC" id="2.7.13.3" evidence="3"/>
<feature type="transmembrane region" description="Helical" evidence="11">
    <location>
        <begin position="20"/>
        <end position="41"/>
    </location>
</feature>